<dbReference type="Proteomes" id="UP000198858">
    <property type="component" value="Chromosome I"/>
</dbReference>
<dbReference type="Pfam" id="PF00582">
    <property type="entry name" value="Usp"/>
    <property type="match status" value="1"/>
</dbReference>
<dbReference type="RefSeq" id="WP_089662107.1">
    <property type="nucleotide sequence ID" value="NZ_LT629745.1"/>
</dbReference>
<protein>
    <submittedName>
        <fullName evidence="2">Nucleotide-binding universal stress protein, UspA family</fullName>
    </submittedName>
</protein>
<dbReference type="InterPro" id="IPR006016">
    <property type="entry name" value="UspA"/>
</dbReference>
<dbReference type="SUPFAM" id="SSF52402">
    <property type="entry name" value="Adenine nucleotide alpha hydrolases-like"/>
    <property type="match status" value="1"/>
</dbReference>
<organism evidence="2 3">
    <name type="scientific">Christiangramia echinicola</name>
    <dbReference type="NCBI Taxonomy" id="279359"/>
    <lineage>
        <taxon>Bacteria</taxon>
        <taxon>Pseudomonadati</taxon>
        <taxon>Bacteroidota</taxon>
        <taxon>Flavobacteriia</taxon>
        <taxon>Flavobacteriales</taxon>
        <taxon>Flavobacteriaceae</taxon>
        <taxon>Christiangramia</taxon>
    </lineage>
</organism>
<accession>A0A1H1NP68</accession>
<evidence type="ECO:0000313" key="3">
    <source>
        <dbReference type="Proteomes" id="UP000198858"/>
    </source>
</evidence>
<reference evidence="2 3" key="1">
    <citation type="submission" date="2016-10" db="EMBL/GenBank/DDBJ databases">
        <authorList>
            <person name="Varghese N."/>
            <person name="Submissions S."/>
        </authorList>
    </citation>
    <scope>NUCLEOTIDE SEQUENCE [LARGE SCALE GENOMIC DNA]</scope>
    <source>
        <strain evidence="2 3">Mar_2010_102</strain>
    </source>
</reference>
<feature type="domain" description="UspA" evidence="1">
    <location>
        <begin position="2"/>
        <end position="137"/>
    </location>
</feature>
<name>A0A1H1NP68_9FLAO</name>
<keyword evidence="3" id="KW-1185">Reference proteome</keyword>
<dbReference type="EMBL" id="LT629745">
    <property type="protein sequence ID" value="SDS00784.1"/>
    <property type="molecule type" value="Genomic_DNA"/>
</dbReference>
<evidence type="ECO:0000313" key="2">
    <source>
        <dbReference type="EMBL" id="SDS00784.1"/>
    </source>
</evidence>
<sequence length="255" mass="28927">MNVLILTDFSETSENAGKYATDFLQKSAANFYLLNIHNFNFNRSASNLLETELVSTLEHLQIDAGKLDKYSVNKKHNFNTILSSENLISAVRKALVDKNIDLIFIGAASQDEHAHPILGDHAYDVVRKIKCNIIAVPAGCSYENPRKAVFPVDRSILSMQEQKRFFEKLTYLDSSDFTLLEIKDGDVEYSESGNVNIPFKAPVPFTRNLFKDIQKEFDIIFIFGKNLSICDQLLHTEYGFSANMNIEIPIFVYHG</sequence>
<gene>
    <name evidence="2" type="ORF">SAMN04488552_1804</name>
</gene>
<dbReference type="STRING" id="1250231.SAMN04488552_1804"/>
<dbReference type="AlphaFoldDB" id="A0A1H1NP68"/>
<proteinExistence type="predicted"/>
<evidence type="ECO:0000259" key="1">
    <source>
        <dbReference type="Pfam" id="PF00582"/>
    </source>
</evidence>
<dbReference type="Gene3D" id="3.40.50.12370">
    <property type="match status" value="1"/>
</dbReference>